<dbReference type="GO" id="GO:0000156">
    <property type="term" value="F:phosphorelay response regulator activity"/>
    <property type="evidence" value="ECO:0007669"/>
    <property type="project" value="InterPro"/>
</dbReference>
<evidence type="ECO:0000256" key="5">
    <source>
        <dbReference type="HAMAP-Rule" id="MF_00099"/>
    </source>
</evidence>
<comment type="similarity">
    <text evidence="5">Belongs to the CheB family.</text>
</comment>
<dbReference type="PROSITE" id="PS50110">
    <property type="entry name" value="RESPONSE_REGULATORY"/>
    <property type="match status" value="1"/>
</dbReference>
<dbReference type="PIRSF" id="PIRSF000876">
    <property type="entry name" value="RR_chemtxs_CheB"/>
    <property type="match status" value="1"/>
</dbReference>
<dbReference type="AlphaFoldDB" id="A0A1F5YZ08"/>
<comment type="caution">
    <text evidence="10">The sequence shown here is derived from an EMBL/GenBank/DDBJ whole genome shotgun (WGS) entry which is preliminary data.</text>
</comment>
<dbReference type="InterPro" id="IPR001789">
    <property type="entry name" value="Sig_transdc_resp-reg_receiver"/>
</dbReference>
<dbReference type="SMART" id="SM00448">
    <property type="entry name" value="REC"/>
    <property type="match status" value="1"/>
</dbReference>
<comment type="catalytic activity">
    <reaction evidence="5">
        <text>L-glutaminyl-[protein] + H2O = L-glutamyl-[protein] + NH4(+)</text>
        <dbReference type="Rhea" id="RHEA:16441"/>
        <dbReference type="Rhea" id="RHEA-COMP:10207"/>
        <dbReference type="Rhea" id="RHEA-COMP:10208"/>
        <dbReference type="ChEBI" id="CHEBI:15377"/>
        <dbReference type="ChEBI" id="CHEBI:28938"/>
        <dbReference type="ChEBI" id="CHEBI:29973"/>
        <dbReference type="ChEBI" id="CHEBI:30011"/>
        <dbReference type="EC" id="3.5.1.44"/>
    </reaction>
</comment>
<keyword evidence="5 7" id="KW-0597">Phosphoprotein</keyword>
<protein>
    <recommendedName>
        <fullName evidence="5">Protein-glutamate methylesterase/protein-glutamine glutaminase</fullName>
        <ecNumber evidence="5">3.1.1.61</ecNumber>
        <ecNumber evidence="5">3.5.1.44</ecNumber>
    </recommendedName>
</protein>
<organism evidence="10 11">
    <name type="scientific">Candidatus Glassbacteria bacterium RIFCSPLOWO2_12_FULL_58_11</name>
    <dbReference type="NCBI Taxonomy" id="1817867"/>
    <lineage>
        <taxon>Bacteria</taxon>
        <taxon>Candidatus Glassiibacteriota</taxon>
    </lineage>
</organism>
<dbReference type="NCBIfam" id="NF009206">
    <property type="entry name" value="PRK12555.1"/>
    <property type="match status" value="1"/>
</dbReference>
<dbReference type="InterPro" id="IPR011006">
    <property type="entry name" value="CheY-like_superfamily"/>
</dbReference>
<comment type="PTM">
    <text evidence="5">Phosphorylated by CheA. Phosphorylation of the N-terminal regulatory domain activates the methylesterase activity.</text>
</comment>
<feature type="domain" description="CheB-type methylesterase" evidence="9">
    <location>
        <begin position="159"/>
        <end position="349"/>
    </location>
</feature>
<comment type="function">
    <text evidence="5">Involved in chemotaxis. Part of a chemotaxis signal transduction system that modulates chemotaxis in response to various stimuli. Catalyzes the demethylation of specific methylglutamate residues introduced into the chemoreceptors (methyl-accepting chemotaxis proteins or MCP) by CheR. Also mediates the irreversible deamidation of specific glutamine residues to glutamic acid.</text>
</comment>
<dbReference type="NCBIfam" id="NF001965">
    <property type="entry name" value="PRK00742.1"/>
    <property type="match status" value="1"/>
</dbReference>
<dbReference type="GO" id="GO:0005737">
    <property type="term" value="C:cytoplasm"/>
    <property type="evidence" value="ECO:0007669"/>
    <property type="project" value="UniProtKB-SubCell"/>
</dbReference>
<sequence length="353" mass="38285">MIKVLIVEDSFVVRENMKFILEQDPELKVAGMAGDGQEGIELAKRLRPDVITMDINMPKMNGFLATRRIMETCPTPIVIVSASWEPDEIKKTFQALEAGAVSILRKPQGLGHPDYEKSAREIIQTVKQMSEVKVVTRRPRLQMAKDSAALLSQAAPPVRRTGIELVAIGASTGGPLVLQTILSLLPGNLPAPVIIVQHITEGFIGGLVDWLNQSTGFPVHLAAAGEYMLPGHAYLAPDDFNIGVSRSGQITLSRDEKENFFRPSISYLFRTVARNYGPSAAGVLLTGMGSDGVKELKMMEERGAVTLAQNKESCAVFGMPGEAVKLGAAQFVLPPEQIARELINLVSKKNTGQ</sequence>
<dbReference type="PANTHER" id="PTHR42872:SF6">
    <property type="entry name" value="PROTEIN-GLUTAMATE METHYLESTERASE_PROTEIN-GLUTAMINE GLUTAMINASE"/>
    <property type="match status" value="1"/>
</dbReference>
<evidence type="ECO:0000256" key="3">
    <source>
        <dbReference type="ARBA" id="ARBA00022801"/>
    </source>
</evidence>
<evidence type="ECO:0000259" key="9">
    <source>
        <dbReference type="PROSITE" id="PS50122"/>
    </source>
</evidence>
<accession>A0A1F5YZ08</accession>
<keyword evidence="3 5" id="KW-0378">Hydrolase</keyword>
<evidence type="ECO:0000256" key="6">
    <source>
        <dbReference type="PROSITE-ProRule" id="PRU00050"/>
    </source>
</evidence>
<keyword evidence="2 5" id="KW-0145">Chemotaxis</keyword>
<dbReference type="SUPFAM" id="SSF52738">
    <property type="entry name" value="Methylesterase CheB, C-terminal domain"/>
    <property type="match status" value="1"/>
</dbReference>
<evidence type="ECO:0000256" key="4">
    <source>
        <dbReference type="ARBA" id="ARBA00048267"/>
    </source>
</evidence>
<feature type="active site" evidence="5 6">
    <location>
        <position position="291"/>
    </location>
</feature>
<dbReference type="SUPFAM" id="SSF52172">
    <property type="entry name" value="CheY-like"/>
    <property type="match status" value="1"/>
</dbReference>
<dbReference type="Proteomes" id="UP000179129">
    <property type="component" value="Unassembled WGS sequence"/>
</dbReference>
<reference evidence="10 11" key="1">
    <citation type="journal article" date="2016" name="Nat. Commun.">
        <title>Thousands of microbial genomes shed light on interconnected biogeochemical processes in an aquifer system.</title>
        <authorList>
            <person name="Anantharaman K."/>
            <person name="Brown C.T."/>
            <person name="Hug L.A."/>
            <person name="Sharon I."/>
            <person name="Castelle C.J."/>
            <person name="Probst A.J."/>
            <person name="Thomas B.C."/>
            <person name="Singh A."/>
            <person name="Wilkins M.J."/>
            <person name="Karaoz U."/>
            <person name="Brodie E.L."/>
            <person name="Williams K.H."/>
            <person name="Hubbard S.S."/>
            <person name="Banfield J.F."/>
        </authorList>
    </citation>
    <scope>NUCLEOTIDE SEQUENCE [LARGE SCALE GENOMIC DNA]</scope>
</reference>
<comment type="domain">
    <text evidence="5">Contains a C-terminal catalytic domain, and an N-terminal region which modulates catalytic activity.</text>
</comment>
<comment type="subcellular location">
    <subcellularLocation>
        <location evidence="5">Cytoplasm</location>
    </subcellularLocation>
</comment>
<name>A0A1F5YZ08_9BACT</name>
<evidence type="ECO:0000256" key="2">
    <source>
        <dbReference type="ARBA" id="ARBA00022500"/>
    </source>
</evidence>
<dbReference type="GO" id="GO:0008984">
    <property type="term" value="F:protein-glutamate methylesterase activity"/>
    <property type="evidence" value="ECO:0007669"/>
    <property type="project" value="UniProtKB-UniRule"/>
</dbReference>
<dbReference type="CDD" id="cd17541">
    <property type="entry name" value="REC_CheB-like"/>
    <property type="match status" value="1"/>
</dbReference>
<dbReference type="InterPro" id="IPR000673">
    <property type="entry name" value="Sig_transdc_resp-reg_Me-estase"/>
</dbReference>
<evidence type="ECO:0000313" key="10">
    <source>
        <dbReference type="EMBL" id="OGG05324.1"/>
    </source>
</evidence>
<dbReference type="Pfam" id="PF01339">
    <property type="entry name" value="CheB_methylest"/>
    <property type="match status" value="1"/>
</dbReference>
<dbReference type="EC" id="3.1.1.61" evidence="5"/>
<proteinExistence type="inferred from homology"/>
<dbReference type="PANTHER" id="PTHR42872">
    <property type="entry name" value="PROTEIN-GLUTAMATE METHYLESTERASE/PROTEIN-GLUTAMINE GLUTAMINASE"/>
    <property type="match status" value="1"/>
</dbReference>
<comment type="catalytic activity">
    <reaction evidence="4 5">
        <text>[protein]-L-glutamate 5-O-methyl ester + H2O = L-glutamyl-[protein] + methanol + H(+)</text>
        <dbReference type="Rhea" id="RHEA:23236"/>
        <dbReference type="Rhea" id="RHEA-COMP:10208"/>
        <dbReference type="Rhea" id="RHEA-COMP:10311"/>
        <dbReference type="ChEBI" id="CHEBI:15377"/>
        <dbReference type="ChEBI" id="CHEBI:15378"/>
        <dbReference type="ChEBI" id="CHEBI:17790"/>
        <dbReference type="ChEBI" id="CHEBI:29973"/>
        <dbReference type="ChEBI" id="CHEBI:82795"/>
        <dbReference type="EC" id="3.1.1.61"/>
    </reaction>
</comment>
<dbReference type="PROSITE" id="PS50122">
    <property type="entry name" value="CHEB"/>
    <property type="match status" value="1"/>
</dbReference>
<dbReference type="Gene3D" id="3.40.50.180">
    <property type="entry name" value="Methylesterase CheB, C-terminal domain"/>
    <property type="match status" value="1"/>
</dbReference>
<feature type="domain" description="Response regulatory" evidence="8">
    <location>
        <begin position="3"/>
        <end position="121"/>
    </location>
</feature>
<keyword evidence="1 5" id="KW-0963">Cytoplasm</keyword>
<dbReference type="Gene3D" id="3.40.50.2300">
    <property type="match status" value="1"/>
</dbReference>
<gene>
    <name evidence="5" type="primary">cheB</name>
    <name evidence="10" type="ORF">A3F83_12290</name>
</gene>
<feature type="active site" evidence="5 6">
    <location>
        <position position="171"/>
    </location>
</feature>
<feature type="active site" evidence="5 6">
    <location>
        <position position="198"/>
    </location>
</feature>
<feature type="modified residue" description="4-aspartylphosphate" evidence="5 7">
    <location>
        <position position="54"/>
    </location>
</feature>
<dbReference type="InterPro" id="IPR035909">
    <property type="entry name" value="CheB_C"/>
</dbReference>
<dbReference type="Pfam" id="PF00072">
    <property type="entry name" value="Response_reg"/>
    <property type="match status" value="1"/>
</dbReference>
<dbReference type="HAMAP" id="MF_00099">
    <property type="entry name" value="CheB_chemtxs"/>
    <property type="match status" value="1"/>
</dbReference>
<evidence type="ECO:0000256" key="7">
    <source>
        <dbReference type="PROSITE-ProRule" id="PRU00169"/>
    </source>
</evidence>
<dbReference type="GO" id="GO:0006935">
    <property type="term" value="P:chemotaxis"/>
    <property type="evidence" value="ECO:0007669"/>
    <property type="project" value="UniProtKB-UniRule"/>
</dbReference>
<dbReference type="EC" id="3.5.1.44" evidence="5"/>
<dbReference type="CDD" id="cd16432">
    <property type="entry name" value="CheB_Rec"/>
    <property type="match status" value="1"/>
</dbReference>
<dbReference type="InterPro" id="IPR008248">
    <property type="entry name" value="CheB-like"/>
</dbReference>
<dbReference type="EMBL" id="MFIX01000064">
    <property type="protein sequence ID" value="OGG05324.1"/>
    <property type="molecule type" value="Genomic_DNA"/>
</dbReference>
<evidence type="ECO:0000259" key="8">
    <source>
        <dbReference type="PROSITE" id="PS50110"/>
    </source>
</evidence>
<evidence type="ECO:0000256" key="1">
    <source>
        <dbReference type="ARBA" id="ARBA00022490"/>
    </source>
</evidence>
<dbReference type="GO" id="GO:0050568">
    <property type="term" value="F:protein-glutamine glutaminase activity"/>
    <property type="evidence" value="ECO:0007669"/>
    <property type="project" value="UniProtKB-UniRule"/>
</dbReference>
<evidence type="ECO:0000313" key="11">
    <source>
        <dbReference type="Proteomes" id="UP000179129"/>
    </source>
</evidence>
<dbReference type="STRING" id="1817867.A3F83_12290"/>